<evidence type="ECO:0000313" key="4">
    <source>
        <dbReference type="Proteomes" id="UP000287609"/>
    </source>
</evidence>
<dbReference type="RefSeq" id="WP_125962812.1">
    <property type="nucleotide sequence ID" value="NZ_QXGM01000001.1"/>
</dbReference>
<feature type="signal peptide" evidence="1">
    <location>
        <begin position="1"/>
        <end position="27"/>
    </location>
</feature>
<evidence type="ECO:0000259" key="2">
    <source>
        <dbReference type="Pfam" id="PF00496"/>
    </source>
</evidence>
<dbReference type="InterPro" id="IPR039424">
    <property type="entry name" value="SBP_5"/>
</dbReference>
<keyword evidence="4" id="KW-1185">Reference proteome</keyword>
<dbReference type="GO" id="GO:0042597">
    <property type="term" value="C:periplasmic space"/>
    <property type="evidence" value="ECO:0007669"/>
    <property type="project" value="UniProtKB-ARBA"/>
</dbReference>
<dbReference type="EMBL" id="QXGM01000001">
    <property type="protein sequence ID" value="RSX55591.1"/>
    <property type="molecule type" value="Genomic_DNA"/>
</dbReference>
<reference evidence="3 4" key="1">
    <citation type="submission" date="2018-09" db="EMBL/GenBank/DDBJ databases">
        <title>Characterization of the phylogenetic diversity of five novel species belonging to the genus Bifidobacterium.</title>
        <authorList>
            <person name="Lugli G.A."/>
            <person name="Duranti S."/>
            <person name="Milani C."/>
        </authorList>
    </citation>
    <scope>NUCLEOTIDE SEQUENCE [LARGE SCALE GENOMIC DNA]</scope>
    <source>
        <strain evidence="3 4">2036B</strain>
    </source>
</reference>
<dbReference type="Pfam" id="PF00496">
    <property type="entry name" value="SBP_bac_5"/>
    <property type="match status" value="1"/>
</dbReference>
<dbReference type="PANTHER" id="PTHR30290">
    <property type="entry name" value="PERIPLASMIC BINDING COMPONENT OF ABC TRANSPORTER"/>
    <property type="match status" value="1"/>
</dbReference>
<dbReference type="SUPFAM" id="SSF53850">
    <property type="entry name" value="Periplasmic binding protein-like II"/>
    <property type="match status" value="1"/>
</dbReference>
<dbReference type="PIRSF" id="PIRSF002741">
    <property type="entry name" value="MppA"/>
    <property type="match status" value="1"/>
</dbReference>
<keyword evidence="1" id="KW-0732">Signal</keyword>
<sequence>MTMRSALIKSVAAIAAGTMLFSLGACGGHTQQAAQNDVISVNDTEPQHGLVPSNTIETGGGDVVRMLFDGLISVDYKGDTHMEVAESITPNDDATQFTIKLKDGWKFTNGEPITSESFARAWSFAANARNAQLGSSFMSIIKGYDDLQDPKKTPEDARLSGVQTPDDHTLVVTLNQPDSVFPTELSYVAFVPLPSVAYKDINAFGEHPIGNGPYTFKSWKHNEDIQIAKNDKYIGSRQAQNKGIDYRIYTSVDSAYADVVAGNLDLLDNVPQSAIRSFRADPALNSYTVPGSEASTFIIPERLAHFGLNEEGDLRRQAISMTINRKLICDKIFAGTRTPATDFTSPVVPEYEKNLPAASVLKYNPKKAKELWDKANKISPWKSSDTFKIAYNSDGDHRQWVDAVCNEIHNTLGITALGDPYATFSDLRNRITDRSITTGFRAGWTLDYPSAENYFTPMYSTASADGKGSNDGDYKSPAFDAALSAALRQPNDKLRRQDFDKAQDILLKDLPAVPLWVTNVSAVTGKDIHGVHFDYSNTPTYQTLTKSNSNN</sequence>
<evidence type="ECO:0000256" key="1">
    <source>
        <dbReference type="SAM" id="SignalP"/>
    </source>
</evidence>
<feature type="domain" description="Solute-binding protein family 5" evidence="2">
    <location>
        <begin position="82"/>
        <end position="463"/>
    </location>
</feature>
<dbReference type="PROSITE" id="PS51257">
    <property type="entry name" value="PROKAR_LIPOPROTEIN"/>
    <property type="match status" value="1"/>
</dbReference>
<dbReference type="GO" id="GO:0015833">
    <property type="term" value="P:peptide transport"/>
    <property type="evidence" value="ECO:0007669"/>
    <property type="project" value="TreeGrafter"/>
</dbReference>
<dbReference type="InterPro" id="IPR030678">
    <property type="entry name" value="Peptide/Ni-bd"/>
</dbReference>
<gene>
    <name evidence="3" type="ORF">D2E26_0154</name>
</gene>
<organism evidence="3 4">
    <name type="scientific">Bifidobacterium dolichotidis</name>
    <dbReference type="NCBI Taxonomy" id="2306976"/>
    <lineage>
        <taxon>Bacteria</taxon>
        <taxon>Bacillati</taxon>
        <taxon>Actinomycetota</taxon>
        <taxon>Actinomycetes</taxon>
        <taxon>Bifidobacteriales</taxon>
        <taxon>Bifidobacteriaceae</taxon>
        <taxon>Bifidobacterium</taxon>
    </lineage>
</organism>
<dbReference type="GO" id="GO:1904680">
    <property type="term" value="F:peptide transmembrane transporter activity"/>
    <property type="evidence" value="ECO:0007669"/>
    <property type="project" value="TreeGrafter"/>
</dbReference>
<dbReference type="Proteomes" id="UP000287609">
    <property type="component" value="Unassembled WGS sequence"/>
</dbReference>
<dbReference type="Gene3D" id="3.40.190.10">
    <property type="entry name" value="Periplasmic binding protein-like II"/>
    <property type="match status" value="1"/>
</dbReference>
<dbReference type="OrthoDB" id="9046151at2"/>
<accession>A0A430FRT4</accession>
<dbReference type="AlphaFoldDB" id="A0A430FRT4"/>
<comment type="caution">
    <text evidence="3">The sequence shown here is derived from an EMBL/GenBank/DDBJ whole genome shotgun (WGS) entry which is preliminary data.</text>
</comment>
<evidence type="ECO:0000313" key="3">
    <source>
        <dbReference type="EMBL" id="RSX55591.1"/>
    </source>
</evidence>
<dbReference type="CDD" id="cd00995">
    <property type="entry name" value="PBP2_NikA_DppA_OppA_like"/>
    <property type="match status" value="1"/>
</dbReference>
<proteinExistence type="predicted"/>
<dbReference type="InterPro" id="IPR000914">
    <property type="entry name" value="SBP_5_dom"/>
</dbReference>
<dbReference type="PANTHER" id="PTHR30290:SF83">
    <property type="entry name" value="ABC TRANSPORTER SUBSTRATE-BINDING PROTEIN"/>
    <property type="match status" value="1"/>
</dbReference>
<dbReference type="Gene3D" id="3.10.105.10">
    <property type="entry name" value="Dipeptide-binding Protein, Domain 3"/>
    <property type="match status" value="1"/>
</dbReference>
<dbReference type="GO" id="GO:0043190">
    <property type="term" value="C:ATP-binding cassette (ABC) transporter complex"/>
    <property type="evidence" value="ECO:0007669"/>
    <property type="project" value="InterPro"/>
</dbReference>
<protein>
    <submittedName>
        <fullName evidence="3">ABC transporter substrate-binding protein</fullName>
    </submittedName>
</protein>
<dbReference type="Gene3D" id="3.90.76.10">
    <property type="entry name" value="Dipeptide-binding Protein, Domain 1"/>
    <property type="match status" value="1"/>
</dbReference>
<name>A0A430FRT4_9BIFI</name>
<feature type="chain" id="PRO_5039145622" evidence="1">
    <location>
        <begin position="28"/>
        <end position="551"/>
    </location>
</feature>